<name>A0A182K9E5_9DIPT</name>
<dbReference type="Proteomes" id="UP000075881">
    <property type="component" value="Unassembled WGS sequence"/>
</dbReference>
<accession>A0A182K9E5</accession>
<evidence type="ECO:0000313" key="4">
    <source>
        <dbReference type="Proteomes" id="UP000075881"/>
    </source>
</evidence>
<reference evidence="3" key="2">
    <citation type="submission" date="2020-05" db="UniProtKB">
        <authorList>
            <consortium name="EnsemblMetazoa"/>
        </authorList>
    </citation>
    <scope>IDENTIFICATION</scope>
    <source>
        <strain evidence="3">ACHKN1017</strain>
    </source>
</reference>
<reference evidence="4" key="1">
    <citation type="submission" date="2013-03" db="EMBL/GenBank/DDBJ databases">
        <title>The Genome Sequence of Anopheles christyi ACHKN1017.</title>
        <authorList>
            <consortium name="The Broad Institute Genomics Platform"/>
            <person name="Neafsey D.E."/>
            <person name="Besansky N."/>
            <person name="Walker B."/>
            <person name="Young S.K."/>
            <person name="Zeng Q."/>
            <person name="Gargeya S."/>
            <person name="Fitzgerald M."/>
            <person name="Haas B."/>
            <person name="Abouelleil A."/>
            <person name="Allen A.W."/>
            <person name="Alvarado L."/>
            <person name="Arachchi H.M."/>
            <person name="Berlin A.M."/>
            <person name="Chapman S.B."/>
            <person name="Gainer-Dewar J."/>
            <person name="Goldberg J."/>
            <person name="Griggs A."/>
            <person name="Gujja S."/>
            <person name="Hansen M."/>
            <person name="Howarth C."/>
            <person name="Imamovic A."/>
            <person name="Ireland A."/>
            <person name="Larimer J."/>
            <person name="McCowan C."/>
            <person name="Murphy C."/>
            <person name="Pearson M."/>
            <person name="Poon T.W."/>
            <person name="Priest M."/>
            <person name="Roberts A."/>
            <person name="Saif S."/>
            <person name="Shea T."/>
            <person name="Sisk P."/>
            <person name="Sykes S."/>
            <person name="Wortman J."/>
            <person name="Nusbaum C."/>
            <person name="Birren B."/>
        </authorList>
    </citation>
    <scope>NUCLEOTIDE SEQUENCE [LARGE SCALE GENOMIC DNA]</scope>
    <source>
        <strain evidence="4">ACHKN1017</strain>
    </source>
</reference>
<feature type="domain" description="SH2" evidence="2">
    <location>
        <begin position="91"/>
        <end position="189"/>
    </location>
</feature>
<dbReference type="InterPro" id="IPR036860">
    <property type="entry name" value="SH2_dom_sf"/>
</dbReference>
<dbReference type="CDD" id="cd00173">
    <property type="entry name" value="SH2"/>
    <property type="match status" value="1"/>
</dbReference>
<keyword evidence="1" id="KW-0727">SH2 domain</keyword>
<keyword evidence="4" id="KW-1185">Reference proteome</keyword>
<dbReference type="SMART" id="SM00252">
    <property type="entry name" value="SH2"/>
    <property type="match status" value="1"/>
</dbReference>
<evidence type="ECO:0000313" key="3">
    <source>
        <dbReference type="EnsemblMetazoa" id="ACHR007382-PA"/>
    </source>
</evidence>
<dbReference type="InterPro" id="IPR000980">
    <property type="entry name" value="SH2"/>
</dbReference>
<dbReference type="EnsemblMetazoa" id="ACHR007382-RA">
    <property type="protein sequence ID" value="ACHR007382-PA"/>
    <property type="gene ID" value="ACHR007382"/>
</dbReference>
<organism evidence="3 4">
    <name type="scientific">Anopheles christyi</name>
    <dbReference type="NCBI Taxonomy" id="43041"/>
    <lineage>
        <taxon>Eukaryota</taxon>
        <taxon>Metazoa</taxon>
        <taxon>Ecdysozoa</taxon>
        <taxon>Arthropoda</taxon>
        <taxon>Hexapoda</taxon>
        <taxon>Insecta</taxon>
        <taxon>Pterygota</taxon>
        <taxon>Neoptera</taxon>
        <taxon>Endopterygota</taxon>
        <taxon>Diptera</taxon>
        <taxon>Nematocera</taxon>
        <taxon>Culicoidea</taxon>
        <taxon>Culicidae</taxon>
        <taxon>Anophelinae</taxon>
        <taxon>Anopheles</taxon>
    </lineage>
</organism>
<evidence type="ECO:0000256" key="1">
    <source>
        <dbReference type="PROSITE-ProRule" id="PRU00191"/>
    </source>
</evidence>
<dbReference type="VEuPathDB" id="VectorBase:ACHR007382"/>
<dbReference type="Gene3D" id="3.30.505.10">
    <property type="entry name" value="SH2 domain"/>
    <property type="match status" value="1"/>
</dbReference>
<proteinExistence type="predicted"/>
<evidence type="ECO:0000259" key="2">
    <source>
        <dbReference type="PROSITE" id="PS50001"/>
    </source>
</evidence>
<dbReference type="PROSITE" id="PS50001">
    <property type="entry name" value="SH2"/>
    <property type="match status" value="1"/>
</dbReference>
<dbReference type="AlphaFoldDB" id="A0A182K9E5"/>
<dbReference type="STRING" id="43041.A0A182K9E5"/>
<dbReference type="SUPFAM" id="SSF55550">
    <property type="entry name" value="SH2 domain"/>
    <property type="match status" value="1"/>
</dbReference>
<protein>
    <submittedName>
        <fullName evidence="3">SH2 domain-containing protein</fullName>
    </submittedName>
</protein>
<sequence>MQTPFKRYTLDALGAMSCCCLVVSYHLIVNLVDRFSEVLRDIVYCRCRAEQFDDCGVPTSVSAESTTQLPAGVLTNKPRYVVINDMVELEPFYYDVDRRYCEALLRDRPAGTCIVRPFKLKHETIRYILSIRAPNTYFHLFIRHAGKNGMYALGLEKEQEKRFKFPSDIVRYYQAHLLECTREKLCTKLQLQPLPISDVVSVRRQPVTEKTT</sequence>